<sequence>MNRDEAFGIRSDFIKPYPRDNVNKDIRIFNYHLSRSRCVVENTFGIMASRFKVLQTAINLNIKNIDTVVITCCVLHNFLRKMCPRSYIAPEVLDRENIEDGSVTLV</sequence>
<evidence type="ECO:0000256" key="2">
    <source>
        <dbReference type="ARBA" id="ARBA00022723"/>
    </source>
</evidence>
<evidence type="ECO:0000313" key="4">
    <source>
        <dbReference type="EMBL" id="KAJ8929357.1"/>
    </source>
</evidence>
<accession>A0AAV8WS25</accession>
<evidence type="ECO:0000259" key="3">
    <source>
        <dbReference type="Pfam" id="PF13359"/>
    </source>
</evidence>
<feature type="domain" description="DDE Tnp4" evidence="3">
    <location>
        <begin position="4"/>
        <end position="77"/>
    </location>
</feature>
<comment type="cofactor">
    <cofactor evidence="1">
        <name>a divalent metal cation</name>
        <dbReference type="ChEBI" id="CHEBI:60240"/>
    </cofactor>
</comment>
<dbReference type="EMBL" id="JANEYF010005041">
    <property type="protein sequence ID" value="KAJ8929357.1"/>
    <property type="molecule type" value="Genomic_DNA"/>
</dbReference>
<gene>
    <name evidence="4" type="ORF">NQ314_017961</name>
</gene>
<dbReference type="Proteomes" id="UP001162156">
    <property type="component" value="Unassembled WGS sequence"/>
</dbReference>
<dbReference type="AlphaFoldDB" id="A0AAV8WS25"/>
<dbReference type="Pfam" id="PF13359">
    <property type="entry name" value="DDE_Tnp_4"/>
    <property type="match status" value="1"/>
</dbReference>
<name>A0AAV8WS25_9CUCU</name>
<keyword evidence="5" id="KW-1185">Reference proteome</keyword>
<dbReference type="GO" id="GO:0046872">
    <property type="term" value="F:metal ion binding"/>
    <property type="evidence" value="ECO:0007669"/>
    <property type="project" value="UniProtKB-KW"/>
</dbReference>
<organism evidence="4 5">
    <name type="scientific">Rhamnusium bicolor</name>
    <dbReference type="NCBI Taxonomy" id="1586634"/>
    <lineage>
        <taxon>Eukaryota</taxon>
        <taxon>Metazoa</taxon>
        <taxon>Ecdysozoa</taxon>
        <taxon>Arthropoda</taxon>
        <taxon>Hexapoda</taxon>
        <taxon>Insecta</taxon>
        <taxon>Pterygota</taxon>
        <taxon>Neoptera</taxon>
        <taxon>Endopterygota</taxon>
        <taxon>Coleoptera</taxon>
        <taxon>Polyphaga</taxon>
        <taxon>Cucujiformia</taxon>
        <taxon>Chrysomeloidea</taxon>
        <taxon>Cerambycidae</taxon>
        <taxon>Lepturinae</taxon>
        <taxon>Rhagiini</taxon>
        <taxon>Rhamnusium</taxon>
    </lineage>
</organism>
<comment type="caution">
    <text evidence="4">The sequence shown here is derived from an EMBL/GenBank/DDBJ whole genome shotgun (WGS) entry which is preliminary data.</text>
</comment>
<evidence type="ECO:0000256" key="1">
    <source>
        <dbReference type="ARBA" id="ARBA00001968"/>
    </source>
</evidence>
<evidence type="ECO:0000313" key="5">
    <source>
        <dbReference type="Proteomes" id="UP001162156"/>
    </source>
</evidence>
<dbReference type="InterPro" id="IPR027806">
    <property type="entry name" value="HARBI1_dom"/>
</dbReference>
<reference evidence="4" key="1">
    <citation type="journal article" date="2023" name="Insect Mol. Biol.">
        <title>Genome sequencing provides insights into the evolution of gene families encoding plant cell wall-degrading enzymes in longhorned beetles.</title>
        <authorList>
            <person name="Shin N.R."/>
            <person name="Okamura Y."/>
            <person name="Kirsch R."/>
            <person name="Pauchet Y."/>
        </authorList>
    </citation>
    <scope>NUCLEOTIDE SEQUENCE</scope>
    <source>
        <strain evidence="4">RBIC_L_NR</strain>
    </source>
</reference>
<proteinExistence type="predicted"/>
<keyword evidence="2" id="KW-0479">Metal-binding</keyword>
<protein>
    <recommendedName>
        <fullName evidence="3">DDE Tnp4 domain-containing protein</fullName>
    </recommendedName>
</protein>